<evidence type="ECO:0000313" key="3">
    <source>
        <dbReference type="Proteomes" id="UP001237448"/>
    </source>
</evidence>
<sequence length="359" mass="38303">MTQSMAGDDEFRALRAFSAMLGDDSAKTQAAGGNTSLKREGIMWIKASGTWLAHALDRDIMVPVRIEPLRAALAGGDPRAETAVDFVDQAANVSNLRPSIETSVHAVIPHAVVAHIHCVETLALAARQDGEARIGERLAPLEDVAWAFVPYCRPGVPLSAAIAARQKPETNVLVLGNHGLVVSGASVAEVEDRLDRVCLALASPARPAPPADLGRLEDAVRGSDYRLPADLFAHGVALDPVSFGHVRQGSLYPDHVIFLGPGIVETDDVAAGAAIRREEAKDGPPAMLLLRGLGVVLHRSTTPAADALARCLWDVASRIPADAVLNYLSKAQDYELTHWEAEQYRQTLDAKTRAKEAAP</sequence>
<protein>
    <submittedName>
        <fullName evidence="2">Rhamnose utilization protein RhaD (Predicted bifunctional aldolase and dehydrogenase)</fullName>
    </submittedName>
</protein>
<keyword evidence="3" id="KW-1185">Reference proteome</keyword>
<dbReference type="SMART" id="SM01007">
    <property type="entry name" value="Aldolase_II"/>
    <property type="match status" value="1"/>
</dbReference>
<accession>A0ABU0FMT8</accession>
<name>A0ABU0FMT8_9HYPH</name>
<dbReference type="SUPFAM" id="SSF53639">
    <property type="entry name" value="AraD/HMP-PK domain-like"/>
    <property type="match status" value="1"/>
</dbReference>
<evidence type="ECO:0000313" key="2">
    <source>
        <dbReference type="EMBL" id="MDQ0395672.1"/>
    </source>
</evidence>
<proteinExistence type="predicted"/>
<feature type="domain" description="Class II aldolase/adducin N-terminal" evidence="1">
    <location>
        <begin position="13"/>
        <end position="205"/>
    </location>
</feature>
<dbReference type="InterPro" id="IPR036409">
    <property type="entry name" value="Aldolase_II/adducin_N_sf"/>
</dbReference>
<dbReference type="Pfam" id="PF00596">
    <property type="entry name" value="Aldolase_II"/>
    <property type="match status" value="1"/>
</dbReference>
<dbReference type="Proteomes" id="UP001237448">
    <property type="component" value="Unassembled WGS sequence"/>
</dbReference>
<organism evidence="2 3">
    <name type="scientific">Labrys monachus</name>
    <dbReference type="NCBI Taxonomy" id="217067"/>
    <lineage>
        <taxon>Bacteria</taxon>
        <taxon>Pseudomonadati</taxon>
        <taxon>Pseudomonadota</taxon>
        <taxon>Alphaproteobacteria</taxon>
        <taxon>Hyphomicrobiales</taxon>
        <taxon>Xanthobacteraceae</taxon>
        <taxon>Labrys</taxon>
    </lineage>
</organism>
<dbReference type="EMBL" id="JAUSVK010000001">
    <property type="protein sequence ID" value="MDQ0395672.1"/>
    <property type="molecule type" value="Genomic_DNA"/>
</dbReference>
<dbReference type="RefSeq" id="WP_307434726.1">
    <property type="nucleotide sequence ID" value="NZ_JAUSVK010000001.1"/>
</dbReference>
<dbReference type="Gene3D" id="3.40.225.10">
    <property type="entry name" value="Class II aldolase/adducin N-terminal domain"/>
    <property type="match status" value="1"/>
</dbReference>
<dbReference type="InterPro" id="IPR001303">
    <property type="entry name" value="Aldolase_II/adducin_N"/>
</dbReference>
<comment type="caution">
    <text evidence="2">The sequence shown here is derived from an EMBL/GenBank/DDBJ whole genome shotgun (WGS) entry which is preliminary data.</text>
</comment>
<evidence type="ECO:0000259" key="1">
    <source>
        <dbReference type="SMART" id="SM01007"/>
    </source>
</evidence>
<reference evidence="2 3" key="1">
    <citation type="submission" date="2023-07" db="EMBL/GenBank/DDBJ databases">
        <title>Genomic Encyclopedia of Type Strains, Phase IV (KMG-IV): sequencing the most valuable type-strain genomes for metagenomic binning, comparative biology and taxonomic classification.</title>
        <authorList>
            <person name="Goeker M."/>
        </authorList>
    </citation>
    <scope>NUCLEOTIDE SEQUENCE [LARGE SCALE GENOMIC DNA]</scope>
    <source>
        <strain evidence="2 3">DSM 5896</strain>
    </source>
</reference>
<gene>
    <name evidence="2" type="ORF">J3R73_005464</name>
</gene>